<protein>
    <submittedName>
        <fullName evidence="1">Uncharacterized protein</fullName>
    </submittedName>
</protein>
<evidence type="ECO:0000313" key="2">
    <source>
        <dbReference type="Proteomes" id="UP000553632"/>
    </source>
</evidence>
<dbReference type="Proteomes" id="UP000553632">
    <property type="component" value="Unassembled WGS sequence"/>
</dbReference>
<organism evidence="1 2">
    <name type="scientific">Perkinsus olseni</name>
    <name type="common">Perkinsus atlanticus</name>
    <dbReference type="NCBI Taxonomy" id="32597"/>
    <lineage>
        <taxon>Eukaryota</taxon>
        <taxon>Sar</taxon>
        <taxon>Alveolata</taxon>
        <taxon>Perkinsozoa</taxon>
        <taxon>Perkinsea</taxon>
        <taxon>Perkinsida</taxon>
        <taxon>Perkinsidae</taxon>
        <taxon>Perkinsus</taxon>
    </lineage>
</organism>
<reference evidence="1 2" key="1">
    <citation type="submission" date="2020-04" db="EMBL/GenBank/DDBJ databases">
        <title>Perkinsus olseni comparative genomics.</title>
        <authorList>
            <person name="Bogema D.R."/>
        </authorList>
    </citation>
    <scope>NUCLEOTIDE SEQUENCE [LARGE SCALE GENOMIC DNA]</scope>
    <source>
        <strain evidence="1 2">ATCC PRA-207</strain>
    </source>
</reference>
<dbReference type="EMBL" id="JABANO010010220">
    <property type="protein sequence ID" value="KAF4745526.1"/>
    <property type="molecule type" value="Genomic_DNA"/>
</dbReference>
<name>A0A7J6TM80_PEROL</name>
<proteinExistence type="predicted"/>
<accession>A0A7J6TM80</accession>
<feature type="non-terminal residue" evidence="1">
    <location>
        <position position="1"/>
    </location>
</feature>
<feature type="non-terminal residue" evidence="1">
    <location>
        <position position="193"/>
    </location>
</feature>
<sequence>AGGRLIINGKAVGDGDPPHTLKHLDRVVFGRAHMMRIMIPKLAKKSAAAVTDGPSTRRRATLMMRPTVLEEEEHEQYAADLAEDDSSEAYQELRHYIEELRLKLSSEKLDGFLKVLKTACPLIDEANDLSTELRPSRHYKFEAELIWDVFNSEPEDLIVIRLIEYTESSADAEAALRPKVLYYWGLSKFMQRL</sequence>
<dbReference type="AlphaFoldDB" id="A0A7J6TM80"/>
<comment type="caution">
    <text evidence="1">The sequence shown here is derived from an EMBL/GenBank/DDBJ whole genome shotgun (WGS) entry which is preliminary data.</text>
</comment>
<gene>
    <name evidence="1" type="ORF">FOZ63_013489</name>
</gene>
<evidence type="ECO:0000313" key="1">
    <source>
        <dbReference type="EMBL" id="KAF4745526.1"/>
    </source>
</evidence>
<keyword evidence="2" id="KW-1185">Reference proteome</keyword>